<dbReference type="PANTHER" id="PTHR43479:SF7">
    <property type="entry name" value="TETR-FAMILY TRANSCRIPTIONAL REGULATOR"/>
    <property type="match status" value="1"/>
</dbReference>
<keyword evidence="1 2" id="KW-0238">DNA-binding</keyword>
<dbReference type="Proteomes" id="UP001597191">
    <property type="component" value="Unassembled WGS sequence"/>
</dbReference>
<organism evidence="4 5">
    <name type="scientific">Lapidilactobacillus gannanensis</name>
    <dbReference type="NCBI Taxonomy" id="2486002"/>
    <lineage>
        <taxon>Bacteria</taxon>
        <taxon>Bacillati</taxon>
        <taxon>Bacillota</taxon>
        <taxon>Bacilli</taxon>
        <taxon>Lactobacillales</taxon>
        <taxon>Lactobacillaceae</taxon>
        <taxon>Lapidilactobacillus</taxon>
    </lineage>
</organism>
<protein>
    <submittedName>
        <fullName evidence="4">TetR/AcrR family transcriptional regulator</fullName>
    </submittedName>
</protein>
<comment type="caution">
    <text evidence="4">The sequence shown here is derived from an EMBL/GenBank/DDBJ whole genome shotgun (WGS) entry which is preliminary data.</text>
</comment>
<evidence type="ECO:0000313" key="4">
    <source>
        <dbReference type="EMBL" id="MFD1412129.1"/>
    </source>
</evidence>
<dbReference type="EMBL" id="JBHTOH010000094">
    <property type="protein sequence ID" value="MFD1412129.1"/>
    <property type="molecule type" value="Genomic_DNA"/>
</dbReference>
<dbReference type="PROSITE" id="PS50977">
    <property type="entry name" value="HTH_TETR_2"/>
    <property type="match status" value="1"/>
</dbReference>
<dbReference type="RefSeq" id="WP_125648249.1">
    <property type="nucleotide sequence ID" value="NZ_JBHTOH010000094.1"/>
</dbReference>
<evidence type="ECO:0000313" key="5">
    <source>
        <dbReference type="Proteomes" id="UP001597191"/>
    </source>
</evidence>
<accession>A0ABW4BQA7</accession>
<name>A0ABW4BQA7_9LACO</name>
<dbReference type="Gene3D" id="1.10.357.10">
    <property type="entry name" value="Tetracycline Repressor, domain 2"/>
    <property type="match status" value="1"/>
</dbReference>
<evidence type="ECO:0000259" key="3">
    <source>
        <dbReference type="PROSITE" id="PS50977"/>
    </source>
</evidence>
<dbReference type="InterPro" id="IPR001647">
    <property type="entry name" value="HTH_TetR"/>
</dbReference>
<dbReference type="InterPro" id="IPR009057">
    <property type="entry name" value="Homeodomain-like_sf"/>
</dbReference>
<dbReference type="SUPFAM" id="SSF46689">
    <property type="entry name" value="Homeodomain-like"/>
    <property type="match status" value="1"/>
</dbReference>
<dbReference type="PANTHER" id="PTHR43479">
    <property type="entry name" value="ACREF/ENVCD OPERON REPRESSOR-RELATED"/>
    <property type="match status" value="1"/>
</dbReference>
<evidence type="ECO:0000256" key="1">
    <source>
        <dbReference type="ARBA" id="ARBA00023125"/>
    </source>
</evidence>
<evidence type="ECO:0000256" key="2">
    <source>
        <dbReference type="PROSITE-ProRule" id="PRU00335"/>
    </source>
</evidence>
<feature type="domain" description="HTH tetR-type" evidence="3">
    <location>
        <begin position="8"/>
        <end position="68"/>
    </location>
</feature>
<reference evidence="5" key="1">
    <citation type="journal article" date="2019" name="Int. J. Syst. Evol. Microbiol.">
        <title>The Global Catalogue of Microorganisms (GCM) 10K type strain sequencing project: providing services to taxonomists for standard genome sequencing and annotation.</title>
        <authorList>
            <consortium name="The Broad Institute Genomics Platform"/>
            <consortium name="The Broad Institute Genome Sequencing Center for Infectious Disease"/>
            <person name="Wu L."/>
            <person name="Ma J."/>
        </authorList>
    </citation>
    <scope>NUCLEOTIDE SEQUENCE [LARGE SCALE GENOMIC DNA]</scope>
    <source>
        <strain evidence="5">CCM 8937</strain>
    </source>
</reference>
<proteinExistence type="predicted"/>
<gene>
    <name evidence="4" type="ORF">ACFQ4R_11115</name>
</gene>
<feature type="DNA-binding region" description="H-T-H motif" evidence="2">
    <location>
        <begin position="31"/>
        <end position="50"/>
    </location>
</feature>
<dbReference type="InterPro" id="IPR050624">
    <property type="entry name" value="HTH-type_Tx_Regulator"/>
</dbReference>
<keyword evidence="5" id="KW-1185">Reference proteome</keyword>
<sequence>MAEDKRIRKTKRYLKQALIEILTEKPFEQITVTELCQHSDISRITFYAHYNDKFALVDEMFAEMLTSATQDYRQRQQANNPTNETIQTFCNLLDCILNLYNENMSLLSDTTIDKNPYLYYMFYSYIVRNVEQVIMHRHQIIKPKYSIKQVSGFICNSLWAFMSEAQAADISSEVVRRDAKTVLTGILKANIVIENQPAPTSANSHN</sequence>